<protein>
    <submittedName>
        <fullName evidence="1">Uncharacterized protein</fullName>
    </submittedName>
</protein>
<dbReference type="Proteomes" id="UP000238296">
    <property type="component" value="Unassembled WGS sequence"/>
</dbReference>
<dbReference type="EMBL" id="PPEA01000891">
    <property type="protein sequence ID" value="PQM44236.1"/>
    <property type="molecule type" value="Genomic_DNA"/>
</dbReference>
<reference evidence="1 2" key="1">
    <citation type="journal article" date="2017" name="Int. J. Syst. Evol. Microbiol.">
        <title>Mycobacterium talmoniae sp. nov., a slowly growing mycobacterium isolated from human respiratory samples.</title>
        <authorList>
            <person name="Davidson R.M."/>
            <person name="DeGroote M.A."/>
            <person name="Marola J.L."/>
            <person name="Buss S."/>
            <person name="Jones V."/>
            <person name="McNeil M.R."/>
            <person name="Freifeld A.G."/>
            <person name="Elaine Epperson L."/>
            <person name="Hasan N.A."/>
            <person name="Jackson M."/>
            <person name="Iwen P.C."/>
            <person name="Salfinger M."/>
            <person name="Strong M."/>
        </authorList>
    </citation>
    <scope>NUCLEOTIDE SEQUENCE [LARGE SCALE GENOMIC DNA]</scope>
    <source>
        <strain evidence="1 2">ATCC BAA-2683</strain>
    </source>
</reference>
<gene>
    <name evidence="1" type="ORF">C1Y40_05605</name>
</gene>
<evidence type="ECO:0000313" key="2">
    <source>
        <dbReference type="Proteomes" id="UP000238296"/>
    </source>
</evidence>
<proteinExistence type="predicted"/>
<evidence type="ECO:0000313" key="1">
    <source>
        <dbReference type="EMBL" id="PQM44236.1"/>
    </source>
</evidence>
<accession>A0A2S8BC58</accession>
<organism evidence="1 2">
    <name type="scientific">Mycobacterium talmoniae</name>
    <dbReference type="NCBI Taxonomy" id="1858794"/>
    <lineage>
        <taxon>Bacteria</taxon>
        <taxon>Bacillati</taxon>
        <taxon>Actinomycetota</taxon>
        <taxon>Actinomycetes</taxon>
        <taxon>Mycobacteriales</taxon>
        <taxon>Mycobacteriaceae</taxon>
        <taxon>Mycobacterium</taxon>
    </lineage>
</organism>
<sequence>MCPRPRAIIRGARIRAAVRWAKTLTSKHARVTASGSSRNAPIGMMPALLTRMSIGPQSFSTASRNVAKLSGRVTSTR</sequence>
<dbReference type="AlphaFoldDB" id="A0A2S8BC58"/>
<name>A0A2S8BC58_9MYCO</name>
<comment type="caution">
    <text evidence="1">The sequence shown here is derived from an EMBL/GenBank/DDBJ whole genome shotgun (WGS) entry which is preliminary data.</text>
</comment>